<proteinExistence type="predicted"/>
<keyword evidence="2" id="KW-0472">Membrane</keyword>
<accession>A0A1H2UHF8</accession>
<name>A0A1H2UHF8_ACIFE</name>
<dbReference type="EMBL" id="FNOP01000002">
    <property type="protein sequence ID" value="SDW55562.1"/>
    <property type="molecule type" value="Genomic_DNA"/>
</dbReference>
<feature type="transmembrane region" description="Helical" evidence="2">
    <location>
        <begin position="97"/>
        <end position="114"/>
    </location>
</feature>
<evidence type="ECO:0000256" key="1">
    <source>
        <dbReference type="SAM" id="Coils"/>
    </source>
</evidence>
<dbReference type="Gene3D" id="3.30.565.10">
    <property type="entry name" value="Histidine kinase-like ATPase, C-terminal domain"/>
    <property type="match status" value="1"/>
</dbReference>
<dbReference type="AlphaFoldDB" id="A0A1H2UHF8"/>
<organism evidence="3 4">
    <name type="scientific">Acidaminococcus fermentans</name>
    <dbReference type="NCBI Taxonomy" id="905"/>
    <lineage>
        <taxon>Bacteria</taxon>
        <taxon>Bacillati</taxon>
        <taxon>Bacillota</taxon>
        <taxon>Negativicutes</taxon>
        <taxon>Acidaminococcales</taxon>
        <taxon>Acidaminococcaceae</taxon>
        <taxon>Acidaminococcus</taxon>
    </lineage>
</organism>
<keyword evidence="2" id="KW-0812">Transmembrane</keyword>
<dbReference type="SUPFAM" id="SSF55874">
    <property type="entry name" value="ATPase domain of HSP90 chaperone/DNA topoisomerase II/histidine kinase"/>
    <property type="match status" value="1"/>
</dbReference>
<dbReference type="CDD" id="cd16917">
    <property type="entry name" value="HATPase_UhpB-NarQ-NarX-like"/>
    <property type="match status" value="1"/>
</dbReference>
<protein>
    <submittedName>
        <fullName evidence="3">Uncharacterized protein</fullName>
    </submittedName>
</protein>
<dbReference type="Proteomes" id="UP000182379">
    <property type="component" value="Unassembled WGS sequence"/>
</dbReference>
<feature type="transmembrane region" description="Helical" evidence="2">
    <location>
        <begin position="14"/>
        <end position="34"/>
    </location>
</feature>
<evidence type="ECO:0000313" key="4">
    <source>
        <dbReference type="Proteomes" id="UP000182379"/>
    </source>
</evidence>
<feature type="transmembrane region" description="Helical" evidence="2">
    <location>
        <begin position="76"/>
        <end position="92"/>
    </location>
</feature>
<feature type="coiled-coil region" evidence="1">
    <location>
        <begin position="251"/>
        <end position="288"/>
    </location>
</feature>
<dbReference type="InterPro" id="IPR036890">
    <property type="entry name" value="HATPase_C_sf"/>
</dbReference>
<evidence type="ECO:0000256" key="2">
    <source>
        <dbReference type="SAM" id="Phobius"/>
    </source>
</evidence>
<keyword evidence="1" id="KW-0175">Coiled coil</keyword>
<dbReference type="RefSeq" id="WP_074704593.1">
    <property type="nucleotide sequence ID" value="NZ_FNOP01000002.1"/>
</dbReference>
<gene>
    <name evidence="3" type="ORF">SAMN05216495_102214</name>
</gene>
<keyword evidence="2" id="KW-1133">Transmembrane helix</keyword>
<evidence type="ECO:0000313" key="3">
    <source>
        <dbReference type="EMBL" id="SDW55562.1"/>
    </source>
</evidence>
<sequence>MVDFVKLGPLFHRVLVLLGFVGLMSQSLLIYFLQPLPRFRFRRRKALEGVILVLLILLESDLIQDIQLSREEPYGTGFRLVLGGSLLVLALWKQGDSIRCLSLCLAGMAILPFFDGSYPWEMGLALGLFLVRSLDLLPETIQEKRMQITEYSIQEAIDSLEEGVLISLASGEPVLMNRALFRYTESVLGVGIRNGNMLWHLLQDVRRPGLHRENQGRGLLFRLPDGRWLLFQRVKIYFQGQSHWQLTASDVTELQRLNQSLDQQNRQLQQKNAELKELLQHVQEIQSRETLREIRIRIHDLMGMRISLLQQVLNNRNFADYQRIMPLLVSMLSDVRQEIRVKPQVRLAELVSVYRKLGVLVTVRGNLPEEEWKGELYVQIIREALTNAVCHGRASQVALVLDEENLLIQDNGLGCTGPVQAGGGLTGIREKVESRGGKLDVSGTPHFILKIRFGTEEKEGTNDDPYSAGG</sequence>
<reference evidence="3 4" key="1">
    <citation type="submission" date="2016-10" db="EMBL/GenBank/DDBJ databases">
        <authorList>
            <person name="Varghese N."/>
            <person name="Submissions S."/>
        </authorList>
    </citation>
    <scope>NUCLEOTIDE SEQUENCE [LARGE SCALE GENOMIC DNA]</scope>
    <source>
        <strain evidence="3 4">WCC6</strain>
    </source>
</reference>
<comment type="caution">
    <text evidence="3">The sequence shown here is derived from an EMBL/GenBank/DDBJ whole genome shotgun (WGS) entry which is preliminary data.</text>
</comment>
<feature type="transmembrane region" description="Helical" evidence="2">
    <location>
        <begin position="46"/>
        <end position="64"/>
    </location>
</feature>